<accession>A0AAD6E2A8</accession>
<dbReference type="AlphaFoldDB" id="A0AAD6E2A8"/>
<keyword evidence="5 7" id="KW-0472">Membrane</keyword>
<feature type="transmembrane region" description="Helical" evidence="7">
    <location>
        <begin position="57"/>
        <end position="78"/>
    </location>
</feature>
<dbReference type="Pfam" id="PF01679">
    <property type="entry name" value="Pmp3"/>
    <property type="match status" value="1"/>
</dbReference>
<evidence type="ECO:0000256" key="6">
    <source>
        <dbReference type="SAM" id="MobiDB-lite"/>
    </source>
</evidence>
<gene>
    <name evidence="8" type="ORF">N7450_000501</name>
</gene>
<name>A0AAD6E2A8_9EURO</name>
<evidence type="ECO:0000256" key="1">
    <source>
        <dbReference type="ARBA" id="ARBA00004370"/>
    </source>
</evidence>
<proteinExistence type="inferred from homology"/>
<organism evidence="8 9">
    <name type="scientific">Penicillium hetheringtonii</name>
    <dbReference type="NCBI Taxonomy" id="911720"/>
    <lineage>
        <taxon>Eukaryota</taxon>
        <taxon>Fungi</taxon>
        <taxon>Dikarya</taxon>
        <taxon>Ascomycota</taxon>
        <taxon>Pezizomycotina</taxon>
        <taxon>Eurotiomycetes</taxon>
        <taxon>Eurotiomycetidae</taxon>
        <taxon>Eurotiales</taxon>
        <taxon>Aspergillaceae</taxon>
        <taxon>Penicillium</taxon>
    </lineage>
</organism>
<feature type="compositionally biased region" description="Polar residues" evidence="6">
    <location>
        <begin position="122"/>
        <end position="162"/>
    </location>
</feature>
<keyword evidence="9" id="KW-1185">Reference proteome</keyword>
<evidence type="ECO:0000256" key="4">
    <source>
        <dbReference type="ARBA" id="ARBA00022989"/>
    </source>
</evidence>
<feature type="non-terminal residue" evidence="8">
    <location>
        <position position="1"/>
    </location>
</feature>
<dbReference type="EMBL" id="JAQJAC010000001">
    <property type="protein sequence ID" value="KAJ5599434.1"/>
    <property type="molecule type" value="Genomic_DNA"/>
</dbReference>
<dbReference type="PANTHER" id="PTHR21659:SF57">
    <property type="entry name" value="PLASMA MEMBRANE PROTEOLIPID 31"/>
    <property type="match status" value="1"/>
</dbReference>
<evidence type="ECO:0000256" key="5">
    <source>
        <dbReference type="ARBA" id="ARBA00023136"/>
    </source>
</evidence>
<dbReference type="GO" id="GO:0016020">
    <property type="term" value="C:membrane"/>
    <property type="evidence" value="ECO:0007669"/>
    <property type="project" value="UniProtKB-SubCell"/>
</dbReference>
<dbReference type="Proteomes" id="UP001216150">
    <property type="component" value="Unassembled WGS sequence"/>
</dbReference>
<dbReference type="PANTHER" id="PTHR21659">
    <property type="entry name" value="HYDROPHOBIC PROTEIN RCI2 LOW TEMPERATURE AND SALT RESPONSIVE PROTEIN LTI6 -RELATED"/>
    <property type="match status" value="1"/>
</dbReference>
<comment type="subcellular location">
    <subcellularLocation>
        <location evidence="1">Membrane</location>
    </subcellularLocation>
</comment>
<evidence type="ECO:0000256" key="2">
    <source>
        <dbReference type="ARBA" id="ARBA00009530"/>
    </source>
</evidence>
<evidence type="ECO:0000313" key="9">
    <source>
        <dbReference type="Proteomes" id="UP001216150"/>
    </source>
</evidence>
<feature type="transmembrane region" description="Helical" evidence="7">
    <location>
        <begin position="31"/>
        <end position="51"/>
    </location>
</feature>
<evidence type="ECO:0000313" key="8">
    <source>
        <dbReference type="EMBL" id="KAJ5599434.1"/>
    </source>
</evidence>
<reference evidence="8 9" key="1">
    <citation type="journal article" date="2023" name="IMA Fungus">
        <title>Comparative genomic study of the Penicillium genus elucidates a diverse pangenome and 15 lateral gene transfer events.</title>
        <authorList>
            <person name="Petersen C."/>
            <person name="Sorensen T."/>
            <person name="Nielsen M.R."/>
            <person name="Sondergaard T.E."/>
            <person name="Sorensen J.L."/>
            <person name="Fitzpatrick D.A."/>
            <person name="Frisvad J.C."/>
            <person name="Nielsen K.L."/>
        </authorList>
    </citation>
    <scope>NUCLEOTIDE SEQUENCE [LARGE SCALE GENOMIC DNA]</scope>
    <source>
        <strain evidence="8 9">IBT 29057</strain>
    </source>
</reference>
<comment type="caution">
    <text evidence="8">The sequence shown here is derived from an EMBL/GenBank/DDBJ whole genome shotgun (WGS) entry which is preliminary data.</text>
</comment>
<evidence type="ECO:0000256" key="3">
    <source>
        <dbReference type="ARBA" id="ARBA00022692"/>
    </source>
</evidence>
<sequence>ATSSLVLQVIEHNFLHIRLSLPSGAMCSSDIFLAVLAVFFPPIAVWIKAGICTADSIINIALCLLGYIPGLIHAWYIILKYPDQDYDDVAYEPIPGGSSQRRDLENGRVTYYYVSNPPLRHPSQQRGYGTVNPSQQPPSDSNTASRPSNRPQEGAGNSSGQPPTYAEAVRGDNKIQTQD</sequence>
<feature type="region of interest" description="Disordered" evidence="6">
    <location>
        <begin position="116"/>
        <end position="179"/>
    </location>
</feature>
<evidence type="ECO:0000256" key="7">
    <source>
        <dbReference type="SAM" id="Phobius"/>
    </source>
</evidence>
<protein>
    <recommendedName>
        <fullName evidence="10">Stress response RCI peptide</fullName>
    </recommendedName>
</protein>
<evidence type="ECO:0008006" key="10">
    <source>
        <dbReference type="Google" id="ProtNLM"/>
    </source>
</evidence>
<keyword evidence="3 7" id="KW-0812">Transmembrane</keyword>
<dbReference type="PROSITE" id="PS01309">
    <property type="entry name" value="UPF0057"/>
    <property type="match status" value="1"/>
</dbReference>
<dbReference type="InterPro" id="IPR000612">
    <property type="entry name" value="PMP3"/>
</dbReference>
<comment type="similarity">
    <text evidence="2">Belongs to the UPF0057 (PMP3) family.</text>
</comment>
<keyword evidence="4 7" id="KW-1133">Transmembrane helix</keyword>